<name>A0A0N1HMF4_9EURO</name>
<dbReference type="Proteomes" id="UP000038010">
    <property type="component" value="Unassembled WGS sequence"/>
</dbReference>
<proteinExistence type="predicted"/>
<dbReference type="OrthoDB" id="3360610at2759"/>
<accession>A0A0N1HMF4</accession>
<dbReference type="CDD" id="cd07267">
    <property type="entry name" value="THT_Oxygenase_N"/>
    <property type="match status" value="1"/>
</dbReference>
<dbReference type="SUPFAM" id="SSF54593">
    <property type="entry name" value="Glyoxalase/Bleomycin resistance protein/Dihydroxybiphenyl dioxygenase"/>
    <property type="match status" value="1"/>
</dbReference>
<evidence type="ECO:0000313" key="2">
    <source>
        <dbReference type="Proteomes" id="UP000038010"/>
    </source>
</evidence>
<keyword evidence="2" id="KW-1185">Reference proteome</keyword>
<dbReference type="RefSeq" id="XP_017995895.1">
    <property type="nucleotide sequence ID" value="XM_018139232.1"/>
</dbReference>
<sequence>MPIPKDDKRIRLVTTAFVIYYHANLAKARQFFLDFGMTISQETSNEISFAGYGSNPVLYIARQASGNESRFGGAAYEVETRSELERAASTIPGASAITPLHAPGGGEMVTLTDPAGHPVHLVYGQTPKSRSDPGLEKLTFNYEDEKPRRGKFQRFTPGPAPVHRWGHYGVTYPAGQYSAMYEWYTSNLALAPSDVVLRVAHAAFEVHDFDIQQLGHQFLQSRGYELCWGVGRHVLGSQVFDYWFDTSGFMVEHFADGDIVNIHTPVAEVQAGPQALSIWGPPVPPVF</sequence>
<dbReference type="AlphaFoldDB" id="A0A0N1HMF4"/>
<protein>
    <recommendedName>
        <fullName evidence="3">VOC domain-containing protein</fullName>
    </recommendedName>
</protein>
<dbReference type="VEuPathDB" id="FungiDB:AB675_10459"/>
<dbReference type="GeneID" id="28731112"/>
<comment type="caution">
    <text evidence="1">The sequence shown here is derived from an EMBL/GenBank/DDBJ whole genome shotgun (WGS) entry which is preliminary data.</text>
</comment>
<gene>
    <name evidence="1" type="ORF">AB675_10459</name>
</gene>
<evidence type="ECO:0008006" key="3">
    <source>
        <dbReference type="Google" id="ProtNLM"/>
    </source>
</evidence>
<reference evidence="1 2" key="1">
    <citation type="submission" date="2015-06" db="EMBL/GenBank/DDBJ databases">
        <title>Draft genome of the ant-associated black yeast Phialophora attae CBS 131958.</title>
        <authorList>
            <person name="Moreno L.F."/>
            <person name="Stielow B.J."/>
            <person name="de Hoog S."/>
            <person name="Vicente V.A."/>
            <person name="Weiss V.A."/>
            <person name="de Vries M."/>
            <person name="Cruz L.M."/>
            <person name="Souza E.M."/>
        </authorList>
    </citation>
    <scope>NUCLEOTIDE SEQUENCE [LARGE SCALE GENOMIC DNA]</scope>
    <source>
        <strain evidence="1 2">CBS 131958</strain>
    </source>
</reference>
<dbReference type="FunFam" id="3.10.180.10:FF:000039">
    <property type="entry name" value="Trihydroxytoluene oxygenase (AFU_orthologue AFUA_8G02470)"/>
    <property type="match status" value="1"/>
</dbReference>
<dbReference type="EMBL" id="LFJN01000035">
    <property type="protein sequence ID" value="KPI35932.1"/>
    <property type="molecule type" value="Genomic_DNA"/>
</dbReference>
<dbReference type="Gene3D" id="3.10.180.10">
    <property type="entry name" value="2,3-Dihydroxybiphenyl 1,2-Dioxygenase, domain 1"/>
    <property type="match status" value="2"/>
</dbReference>
<organism evidence="1 2">
    <name type="scientific">Cyphellophora attinorum</name>
    <dbReference type="NCBI Taxonomy" id="1664694"/>
    <lineage>
        <taxon>Eukaryota</taxon>
        <taxon>Fungi</taxon>
        <taxon>Dikarya</taxon>
        <taxon>Ascomycota</taxon>
        <taxon>Pezizomycotina</taxon>
        <taxon>Eurotiomycetes</taxon>
        <taxon>Chaetothyriomycetidae</taxon>
        <taxon>Chaetothyriales</taxon>
        <taxon>Cyphellophoraceae</taxon>
        <taxon>Cyphellophora</taxon>
    </lineage>
</organism>
<evidence type="ECO:0000313" key="1">
    <source>
        <dbReference type="EMBL" id="KPI35932.1"/>
    </source>
</evidence>
<dbReference type="InterPro" id="IPR029068">
    <property type="entry name" value="Glyas_Bleomycin-R_OHBP_Dase"/>
</dbReference>